<dbReference type="EMBL" id="LJRI01000666">
    <property type="protein sequence ID" value="KPY93631.1"/>
    <property type="molecule type" value="Genomic_DNA"/>
</dbReference>
<gene>
    <name evidence="2" type="ORF">ALO94_03357</name>
</gene>
<feature type="non-terminal residue" evidence="2">
    <location>
        <position position="1"/>
    </location>
</feature>
<organism evidence="2 3">
    <name type="scientific">Pseudomonas syringae pv. spinaceae</name>
    <dbReference type="NCBI Taxonomy" id="264459"/>
    <lineage>
        <taxon>Bacteria</taxon>
        <taxon>Pseudomonadati</taxon>
        <taxon>Pseudomonadota</taxon>
        <taxon>Gammaproteobacteria</taxon>
        <taxon>Pseudomonadales</taxon>
        <taxon>Pseudomonadaceae</taxon>
        <taxon>Pseudomonas</taxon>
        <taxon>Pseudomonas syringae</taxon>
    </lineage>
</organism>
<sequence>RYLFDTTNATPQNHIVKTNGLPLAATVLDQSYNDLTRQFYLRDTYTLLDDRLKLEFGAKNTVTTSTAKGKGGGYASGSLEARDRFLPQVGATYKLNAAMKCSPLTRKTWRLFRVAVTARSSPHRLQSMRRTASRA</sequence>
<protein>
    <submittedName>
        <fullName evidence="2">TonB-dependent receptor</fullName>
    </submittedName>
</protein>
<dbReference type="Proteomes" id="UP000050384">
    <property type="component" value="Unassembled WGS sequence"/>
</dbReference>
<evidence type="ECO:0000313" key="2">
    <source>
        <dbReference type="EMBL" id="KPY93631.1"/>
    </source>
</evidence>
<evidence type="ECO:0000313" key="3">
    <source>
        <dbReference type="Proteomes" id="UP000050384"/>
    </source>
</evidence>
<accession>A0A0Q0BHW2</accession>
<evidence type="ECO:0000259" key="1">
    <source>
        <dbReference type="Pfam" id="PF00593"/>
    </source>
</evidence>
<name>A0A0Q0BHW2_PSESX</name>
<dbReference type="SUPFAM" id="SSF56935">
    <property type="entry name" value="Porins"/>
    <property type="match status" value="1"/>
</dbReference>
<dbReference type="AlphaFoldDB" id="A0A0Q0BHW2"/>
<reference evidence="2 3" key="1">
    <citation type="submission" date="2015-09" db="EMBL/GenBank/DDBJ databases">
        <title>Genome announcement of multiple Pseudomonas syringae strains.</title>
        <authorList>
            <person name="Thakur S."/>
            <person name="Wang P.W."/>
            <person name="Gong Y."/>
            <person name="Weir B.S."/>
            <person name="Guttman D.S."/>
        </authorList>
    </citation>
    <scope>NUCLEOTIDE SEQUENCE [LARGE SCALE GENOMIC DNA]</scope>
    <source>
        <strain evidence="2 3">ICMP16929</strain>
    </source>
</reference>
<dbReference type="InterPro" id="IPR000531">
    <property type="entry name" value="Beta-barrel_TonB"/>
</dbReference>
<proteinExistence type="predicted"/>
<feature type="domain" description="TonB-dependent receptor-like beta-barrel" evidence="1">
    <location>
        <begin position="20"/>
        <end position="96"/>
    </location>
</feature>
<comment type="caution">
    <text evidence="2">The sequence shown here is derived from an EMBL/GenBank/DDBJ whole genome shotgun (WGS) entry which is preliminary data.</text>
</comment>
<keyword evidence="2" id="KW-0675">Receptor</keyword>
<dbReference type="Pfam" id="PF00593">
    <property type="entry name" value="TonB_dep_Rec_b-barrel"/>
    <property type="match status" value="1"/>
</dbReference>